<protein>
    <submittedName>
        <fullName evidence="1">Uncharacterized protein</fullName>
    </submittedName>
</protein>
<evidence type="ECO:0000313" key="2">
    <source>
        <dbReference type="Proteomes" id="UP001153328"/>
    </source>
</evidence>
<dbReference type="EMBL" id="CAJVAX010000002">
    <property type="protein sequence ID" value="CAG7614002.1"/>
    <property type="molecule type" value="Genomic_DNA"/>
</dbReference>
<evidence type="ECO:0000313" key="1">
    <source>
        <dbReference type="EMBL" id="CAG7614002.1"/>
    </source>
</evidence>
<comment type="caution">
    <text evidence="1">The sequence shown here is derived from an EMBL/GenBank/DDBJ whole genome shotgun (WGS) entry which is preliminary data.</text>
</comment>
<name>A0A9W4E856_9ACTN</name>
<dbReference type="Proteomes" id="UP001153328">
    <property type="component" value="Unassembled WGS sequence"/>
</dbReference>
<reference evidence="1" key="1">
    <citation type="submission" date="2021-06" db="EMBL/GenBank/DDBJ databases">
        <authorList>
            <person name="Arsene-Ploetze F."/>
        </authorList>
    </citation>
    <scope>NUCLEOTIDE SEQUENCE</scope>
    <source>
        <strain evidence="1">SBRY1</strain>
    </source>
</reference>
<sequence>MRSRVAAQLRDPLIMVMLAALVLTVVAGDYPDVVTHHDVRAVG</sequence>
<gene>
    <name evidence="1" type="ORF">SBRY_100224</name>
</gene>
<accession>A0A9W4E856</accession>
<proteinExistence type="predicted"/>
<keyword evidence="2" id="KW-1185">Reference proteome</keyword>
<organism evidence="1 2">
    <name type="scientific">Actinacidiphila bryophytorum</name>
    <dbReference type="NCBI Taxonomy" id="1436133"/>
    <lineage>
        <taxon>Bacteria</taxon>
        <taxon>Bacillati</taxon>
        <taxon>Actinomycetota</taxon>
        <taxon>Actinomycetes</taxon>
        <taxon>Kitasatosporales</taxon>
        <taxon>Streptomycetaceae</taxon>
        <taxon>Actinacidiphila</taxon>
    </lineage>
</organism>
<dbReference type="AlphaFoldDB" id="A0A9W4E856"/>